<keyword evidence="2" id="KW-0489">Methyltransferase</keyword>
<dbReference type="AlphaFoldDB" id="A0A1V4IX34"/>
<gene>
    <name evidence="2" type="primary">thyX</name>
    <name evidence="2" type="ORF">CLORY_04690</name>
</gene>
<dbReference type="PANTHER" id="PTHR34934">
    <property type="entry name" value="FLAVIN-DEPENDENT THYMIDYLATE SYNTHASE"/>
    <property type="match status" value="1"/>
</dbReference>
<dbReference type="GO" id="GO:0032259">
    <property type="term" value="P:methylation"/>
    <property type="evidence" value="ECO:0007669"/>
    <property type="project" value="UniProtKB-KW"/>
</dbReference>
<proteinExistence type="predicted"/>
<accession>A0A1V4IX34</accession>
<dbReference type="EC" id="2.1.1.148" evidence="1"/>
<dbReference type="PANTHER" id="PTHR34934:SF1">
    <property type="entry name" value="FLAVIN-DEPENDENT THYMIDYLATE SYNTHASE"/>
    <property type="match status" value="1"/>
</dbReference>
<dbReference type="STRING" id="1450648.CLORY_04690"/>
<protein>
    <recommendedName>
        <fullName evidence="1">FAD-dependent thymidylate synthase</fullName>
        <ecNumber evidence="1">2.1.1.148</ecNumber>
    </recommendedName>
</protein>
<evidence type="ECO:0000256" key="1">
    <source>
        <dbReference type="NCBIfam" id="TIGR02170"/>
    </source>
</evidence>
<organism evidence="2 3">
    <name type="scientific">Clostridium oryzae</name>
    <dbReference type="NCBI Taxonomy" id="1450648"/>
    <lineage>
        <taxon>Bacteria</taxon>
        <taxon>Bacillati</taxon>
        <taxon>Bacillota</taxon>
        <taxon>Clostridia</taxon>
        <taxon>Eubacteriales</taxon>
        <taxon>Clostridiaceae</taxon>
        <taxon>Clostridium</taxon>
    </lineage>
</organism>
<dbReference type="PROSITE" id="PS51331">
    <property type="entry name" value="THYX"/>
    <property type="match status" value="1"/>
</dbReference>
<keyword evidence="2" id="KW-0808">Transferase</keyword>
<dbReference type="GO" id="GO:0004799">
    <property type="term" value="F:thymidylate synthase activity"/>
    <property type="evidence" value="ECO:0007669"/>
    <property type="project" value="TreeGrafter"/>
</dbReference>
<dbReference type="GO" id="GO:0050797">
    <property type="term" value="F:thymidylate synthase (FAD) activity"/>
    <property type="evidence" value="ECO:0007669"/>
    <property type="project" value="UniProtKB-UniRule"/>
</dbReference>
<dbReference type="InterPro" id="IPR036098">
    <property type="entry name" value="Thymidylate_synthase_ThyX_sf"/>
</dbReference>
<dbReference type="NCBIfam" id="TIGR02170">
    <property type="entry name" value="thyX"/>
    <property type="match status" value="1"/>
</dbReference>
<evidence type="ECO:0000313" key="2">
    <source>
        <dbReference type="EMBL" id="OPJ64601.1"/>
    </source>
</evidence>
<dbReference type="InterPro" id="IPR003669">
    <property type="entry name" value="Thymidylate_synthase_ThyX"/>
</dbReference>
<comment type="caution">
    <text evidence="2">The sequence shown here is derived from an EMBL/GenBank/DDBJ whole genome shotgun (WGS) entry which is preliminary data.</text>
</comment>
<dbReference type="RefSeq" id="WP_079421925.1">
    <property type="nucleotide sequence ID" value="NZ_MZGV01000003.1"/>
</dbReference>
<dbReference type="SUPFAM" id="SSF69796">
    <property type="entry name" value="Thymidylate synthase-complementing protein Thy1"/>
    <property type="match status" value="1"/>
</dbReference>
<name>A0A1V4IX34_9CLOT</name>
<dbReference type="Pfam" id="PF02511">
    <property type="entry name" value="Thy1"/>
    <property type="match status" value="1"/>
</dbReference>
<dbReference type="OrthoDB" id="9780625at2"/>
<sequence>MNCIKPGFIIESEIDGDKILKQIEKVARTCYKSEDRITSDSAAKFVGGLIKRGHEAMIEHSSITVRFICDRGVSHEIVRHRVASFGQESTRYCNYSNSKFGNEINVIDIEGGVKLDTKMKDLPPEIVSQIVEEWAQAMKDAEVHYIKMIELGATPQMARSVLPNSLKTEIVVTMNMREWRHFFKLRTDIAAHPQMRELTLPLLAEFKKLIPVMFDDI</sequence>
<reference evidence="2 3" key="1">
    <citation type="submission" date="2017-03" db="EMBL/GenBank/DDBJ databases">
        <title>Genome sequence of Clostridium oryzae DSM 28571.</title>
        <authorList>
            <person name="Poehlein A."/>
            <person name="Daniel R."/>
        </authorList>
    </citation>
    <scope>NUCLEOTIDE SEQUENCE [LARGE SCALE GENOMIC DNA]</scope>
    <source>
        <strain evidence="2 3">DSM 28571</strain>
    </source>
</reference>
<dbReference type="CDD" id="cd20175">
    <property type="entry name" value="ThyX"/>
    <property type="match status" value="1"/>
</dbReference>
<dbReference type="GO" id="GO:0070402">
    <property type="term" value="F:NADPH binding"/>
    <property type="evidence" value="ECO:0007669"/>
    <property type="project" value="TreeGrafter"/>
</dbReference>
<dbReference type="EMBL" id="MZGV01000003">
    <property type="protein sequence ID" value="OPJ64601.1"/>
    <property type="molecule type" value="Genomic_DNA"/>
</dbReference>
<dbReference type="GO" id="GO:0050660">
    <property type="term" value="F:flavin adenine dinucleotide binding"/>
    <property type="evidence" value="ECO:0007669"/>
    <property type="project" value="UniProtKB-UniRule"/>
</dbReference>
<keyword evidence="3" id="KW-1185">Reference proteome</keyword>
<dbReference type="Proteomes" id="UP000190080">
    <property type="component" value="Unassembled WGS sequence"/>
</dbReference>
<dbReference type="GO" id="GO:0006231">
    <property type="term" value="P:dTMP biosynthetic process"/>
    <property type="evidence" value="ECO:0007669"/>
    <property type="project" value="UniProtKB-UniRule"/>
</dbReference>
<dbReference type="Gene3D" id="3.30.1360.170">
    <property type="match status" value="1"/>
</dbReference>
<evidence type="ECO:0000313" key="3">
    <source>
        <dbReference type="Proteomes" id="UP000190080"/>
    </source>
</evidence>